<dbReference type="EMBL" id="QBIY01006042">
    <property type="protein sequence ID" value="RXN37291.1"/>
    <property type="molecule type" value="Genomic_DNA"/>
</dbReference>
<keyword evidence="4 8" id="KW-0489">Methyltransferase</keyword>
<dbReference type="InterPro" id="IPR002877">
    <property type="entry name" value="RNA_MeTrfase_FtsJ_dom"/>
</dbReference>
<evidence type="ECO:0000313" key="14">
    <source>
        <dbReference type="EMBL" id="RXN37291.1"/>
    </source>
</evidence>
<dbReference type="InterPro" id="IPR015507">
    <property type="entry name" value="rRNA-MeTfrase_E"/>
</dbReference>
<dbReference type="HAMAP" id="MF_01547">
    <property type="entry name" value="RNA_methyltr_E"/>
    <property type="match status" value="1"/>
</dbReference>
<dbReference type="Pfam" id="PF01728">
    <property type="entry name" value="FtsJ"/>
    <property type="match status" value="1"/>
</dbReference>
<keyword evidence="3 8" id="KW-0698">rRNA processing</keyword>
<evidence type="ECO:0000259" key="12">
    <source>
        <dbReference type="Pfam" id="PF11861"/>
    </source>
</evidence>
<dbReference type="InterPro" id="IPR012920">
    <property type="entry name" value="rRNA_MeTfrase_SPB1-like_C"/>
</dbReference>
<dbReference type="InterPro" id="IPR029063">
    <property type="entry name" value="SAM-dependent_MTases_sf"/>
</dbReference>
<feature type="compositionally biased region" description="Basic residues" evidence="9">
    <location>
        <begin position="823"/>
        <end position="846"/>
    </location>
</feature>
<feature type="domain" description="DUF3381" evidence="12">
    <location>
        <begin position="232"/>
        <end position="401"/>
    </location>
</feature>
<dbReference type="Pfam" id="PF07780">
    <property type="entry name" value="Spb1_C"/>
    <property type="match status" value="1"/>
</dbReference>
<comment type="subcellular location">
    <subcellularLocation>
        <location evidence="1 8">Nucleus</location>
        <location evidence="1 8">Nucleolus</location>
    </subcellularLocation>
</comment>
<feature type="domain" description="Ribosomal RNA methyltransferase SPB1-like C-terminal" evidence="11">
    <location>
        <begin position="602"/>
        <end position="819"/>
    </location>
</feature>
<evidence type="ECO:0000256" key="7">
    <source>
        <dbReference type="ARBA" id="ARBA00023242"/>
    </source>
</evidence>
<name>A0A498NZF6_LABRO</name>
<evidence type="ECO:0000256" key="3">
    <source>
        <dbReference type="ARBA" id="ARBA00022552"/>
    </source>
</evidence>
<dbReference type="InterPro" id="IPR028589">
    <property type="entry name" value="SPB1-like"/>
</dbReference>
<dbReference type="OrthoDB" id="289250at2759"/>
<accession>A0A498NZF6</accession>
<evidence type="ECO:0000313" key="15">
    <source>
        <dbReference type="Proteomes" id="UP000290572"/>
    </source>
</evidence>
<feature type="active site" description="Proton acceptor" evidence="8">
    <location>
        <position position="157"/>
    </location>
</feature>
<feature type="compositionally biased region" description="Acidic residues" evidence="9">
    <location>
        <begin position="336"/>
        <end position="345"/>
    </location>
</feature>
<keyword evidence="8" id="KW-0175">Coiled coil</keyword>
<keyword evidence="5 8" id="KW-0808">Transferase</keyword>
<comment type="subunit">
    <text evidence="8">Interacts with NIP7.</text>
</comment>
<evidence type="ECO:0000259" key="11">
    <source>
        <dbReference type="Pfam" id="PF07780"/>
    </source>
</evidence>
<dbReference type="GeneID" id="127154143"/>
<feature type="region of interest" description="Disordered" evidence="9">
    <location>
        <begin position="398"/>
        <end position="419"/>
    </location>
</feature>
<evidence type="ECO:0000256" key="6">
    <source>
        <dbReference type="ARBA" id="ARBA00022691"/>
    </source>
</evidence>
<keyword evidence="2 8" id="KW-0690">Ribosome biogenesis</keyword>
<comment type="similarity">
    <text evidence="8">Belongs to the class I-like SAM-binding methyltransferase superfamily. RNA methyltransferase RlmE family. SPB1 subfamily.</text>
</comment>
<dbReference type="GO" id="GO:0000463">
    <property type="term" value="P:maturation of LSU-rRNA from tricistronic rRNA transcript (SSU-rRNA, 5.8S rRNA, LSU-rRNA)"/>
    <property type="evidence" value="ECO:0007669"/>
    <property type="project" value="TreeGrafter"/>
</dbReference>
<feature type="compositionally biased region" description="Acidic residues" evidence="9">
    <location>
        <begin position="360"/>
        <end position="369"/>
    </location>
</feature>
<comment type="function">
    <text evidence="8">Probable methyltransferase involved in the processing of the 34S pre-rRNA to 18S rRNA and in 40S ribosomal subunit formation.</text>
</comment>
<evidence type="ECO:0000256" key="1">
    <source>
        <dbReference type="ARBA" id="ARBA00004604"/>
    </source>
</evidence>
<feature type="region of interest" description="Disordered" evidence="9">
    <location>
        <begin position="328"/>
        <end position="375"/>
    </location>
</feature>
<dbReference type="GO" id="GO:0005730">
    <property type="term" value="C:nucleolus"/>
    <property type="evidence" value="ECO:0007669"/>
    <property type="project" value="UniProtKB-SubCell"/>
</dbReference>
<sequence length="846" mass="95924">MGKKLKVGKTRKDKFYHLAKETGYRSRSSFKLIQLNRKFQFLQKARALLDLCAAPGGWLQVASKFMPVSSLIIGVDLVPIKPIPNVVTLQEDITTEKCRQALRKELQMWKVDVVLNDGAPNVGANWQHDAFSQANLTLMALKLACEFLNKGGTFITKVFRSKDYQPLMWIFQQFFKKVQATKPQASRNESAEIFVVCQGFLAPDKIDNKFFDPKHAFKEVDVQVKTVKELVSKKKPKAEGYSDGDLTLYHTFSVTEFIKAENPVDFLSKANQITFDNPELESHPVTSPEIKECCADIKVLGRKELRLLLSWRSKLRKFLAKKLKQEAKELDQEMSSSDDDSDVDEKESKKKGAGKKDEENAADDEEEEMEQKLAEMKAEEFAELKRKKKKLLKERRKQRERVELKMDLPGVSIADSSDSSMFSLSAIKKAQGLSEITQGDMKGADALVEEEEEDDVHVSDEDQDDRVSLASDLDSDDLEEIEKKEKELEEKMPKKKKVSFANEPQDEEEANGNELLVELEGKDEKSERETNMWFSKDIFAELDLGDNTDALNELRQTQLLQSGRGIKRKAEEGAEPATQKQEVATPTKEVNANDDDSDSDDDSTDDESEIAQMKQAVGASGATDDDDFQVVPIEKINKRARVLNAEGLALGAQIATSKKRERDLIDGSFHRFANSEDMTEIPAWFVDDEKKHRKRPVPVTREMVEEYKQKWREINARPIKRVAEAKARKKRQMLKKMEQAKKKAEAVVNTVDISEREKMAQLKSIYKKAGVGKEKRDLTYVVAKKGVGRRVRRPAGVKGTFRVVDGRMKKDTRATQRKEQRGRGKGGRGHKGGRGMKAGKGHPKKK</sequence>
<feature type="binding site" evidence="8">
    <location>
        <position position="76"/>
    </location>
    <ligand>
        <name>S-adenosyl-L-methionine</name>
        <dbReference type="ChEBI" id="CHEBI:59789"/>
    </ligand>
</feature>
<dbReference type="GO" id="GO:0016435">
    <property type="term" value="F:rRNA (guanine) methyltransferase activity"/>
    <property type="evidence" value="ECO:0007669"/>
    <property type="project" value="TreeGrafter"/>
</dbReference>
<feature type="binding site" evidence="8">
    <location>
        <position position="117"/>
    </location>
    <ligand>
        <name>S-adenosyl-L-methionine</name>
        <dbReference type="ChEBI" id="CHEBI:59789"/>
    </ligand>
</feature>
<feature type="compositionally biased region" description="Acidic residues" evidence="9">
    <location>
        <begin position="592"/>
        <end position="609"/>
    </location>
</feature>
<dbReference type="GO" id="GO:0030688">
    <property type="term" value="C:preribosome, small subunit precursor"/>
    <property type="evidence" value="ECO:0007669"/>
    <property type="project" value="UniProtKB-UniRule"/>
</dbReference>
<evidence type="ECO:0000256" key="8">
    <source>
        <dbReference type="HAMAP-Rule" id="MF_03163"/>
    </source>
</evidence>
<dbReference type="EMBL" id="QBIY01012631">
    <property type="protein sequence ID" value="RXN20810.1"/>
    <property type="molecule type" value="Genomic_DNA"/>
</dbReference>
<feature type="binding site" evidence="8">
    <location>
        <position position="58"/>
    </location>
    <ligand>
        <name>S-adenosyl-L-methionine</name>
        <dbReference type="ChEBI" id="CHEBI:59789"/>
    </ligand>
</feature>
<dbReference type="AlphaFoldDB" id="A0A498NZF6"/>
<feature type="compositionally biased region" description="Polar residues" evidence="9">
    <location>
        <begin position="578"/>
        <end position="590"/>
    </location>
</feature>
<dbReference type="EC" id="2.1.1.-" evidence="8"/>
<dbReference type="GO" id="GO:0030687">
    <property type="term" value="C:preribosome, large subunit precursor"/>
    <property type="evidence" value="ECO:0007669"/>
    <property type="project" value="TreeGrafter"/>
</dbReference>
<feature type="binding site" evidence="8">
    <location>
        <position position="92"/>
    </location>
    <ligand>
        <name>S-adenosyl-L-methionine</name>
        <dbReference type="ChEBI" id="CHEBI:59789"/>
    </ligand>
</feature>
<feature type="region of interest" description="Disordered" evidence="9">
    <location>
        <begin position="555"/>
        <end position="626"/>
    </location>
</feature>
<evidence type="ECO:0000256" key="4">
    <source>
        <dbReference type="ARBA" id="ARBA00022603"/>
    </source>
</evidence>
<evidence type="ECO:0000313" key="13">
    <source>
        <dbReference type="EMBL" id="RXN20810.1"/>
    </source>
</evidence>
<proteinExistence type="evidence at protein level"/>
<dbReference type="Pfam" id="PF11861">
    <property type="entry name" value="DUF3381"/>
    <property type="match status" value="1"/>
</dbReference>
<keyword evidence="16" id="KW-1267">Proteomics identification</keyword>
<keyword evidence="6 8" id="KW-0949">S-adenosyl-L-methionine</keyword>
<dbReference type="InterPro" id="IPR050082">
    <property type="entry name" value="RNA_methyltr_RlmE"/>
</dbReference>
<feature type="coiled-coil region" evidence="8">
    <location>
        <begin position="720"/>
        <end position="757"/>
    </location>
</feature>
<evidence type="ECO:0000256" key="5">
    <source>
        <dbReference type="ARBA" id="ARBA00022679"/>
    </source>
</evidence>
<feature type="compositionally biased region" description="Basic and acidic residues" evidence="9">
    <location>
        <begin position="519"/>
        <end position="530"/>
    </location>
</feature>
<evidence type="ECO:0000259" key="10">
    <source>
        <dbReference type="Pfam" id="PF01728"/>
    </source>
</evidence>
<feature type="region of interest" description="Disordered" evidence="9">
    <location>
        <begin position="438"/>
        <end position="530"/>
    </location>
</feature>
<keyword evidence="7 8" id="KW-0539">Nucleus</keyword>
<evidence type="ECO:0000256" key="9">
    <source>
        <dbReference type="SAM" id="MobiDB-lite"/>
    </source>
</evidence>
<reference evidence="14 15" key="1">
    <citation type="submission" date="2018-03" db="EMBL/GenBank/DDBJ databases">
        <title>Draft genome sequence of Rohu Carp (Labeo rohita).</title>
        <authorList>
            <person name="Das P."/>
            <person name="Kushwaha B."/>
            <person name="Joshi C.G."/>
            <person name="Kumar D."/>
            <person name="Nagpure N.S."/>
            <person name="Sahoo L."/>
            <person name="Das S.P."/>
            <person name="Bit A."/>
            <person name="Patnaik S."/>
            <person name="Meher P.K."/>
            <person name="Jayasankar P."/>
            <person name="Koringa P.G."/>
            <person name="Patel N.V."/>
            <person name="Hinsu A.T."/>
            <person name="Kumar R."/>
            <person name="Pandey M."/>
            <person name="Agarwal S."/>
            <person name="Srivastava S."/>
            <person name="Singh M."/>
            <person name="Iquebal M.A."/>
            <person name="Jaiswal S."/>
            <person name="Angadi U.B."/>
            <person name="Kumar N."/>
            <person name="Raza M."/>
            <person name="Shah T.M."/>
            <person name="Rai A."/>
            <person name="Jena J.K."/>
        </authorList>
    </citation>
    <scope>NUCLEOTIDE SEQUENCE [LARGE SCALE GENOMIC DNA]</scope>
    <source>
        <strain evidence="14">DASCIFA01</strain>
        <tissue evidence="14">Testis</tissue>
    </source>
</reference>
<dbReference type="SUPFAM" id="SSF53335">
    <property type="entry name" value="S-adenosyl-L-methionine-dependent methyltransferases"/>
    <property type="match status" value="1"/>
</dbReference>
<dbReference type="Proteomes" id="UP000290572">
    <property type="component" value="Unassembled WGS sequence"/>
</dbReference>
<evidence type="ECO:0007829" key="16">
    <source>
        <dbReference type="PeptideAtlas" id="A0A498NZF6"/>
    </source>
</evidence>
<organism evidence="14 15">
    <name type="scientific">Labeo rohita</name>
    <name type="common">Indian major carp</name>
    <name type="synonym">Cyprinus rohita</name>
    <dbReference type="NCBI Taxonomy" id="84645"/>
    <lineage>
        <taxon>Eukaryota</taxon>
        <taxon>Metazoa</taxon>
        <taxon>Chordata</taxon>
        <taxon>Craniata</taxon>
        <taxon>Vertebrata</taxon>
        <taxon>Euteleostomi</taxon>
        <taxon>Actinopterygii</taxon>
        <taxon>Neopterygii</taxon>
        <taxon>Teleostei</taxon>
        <taxon>Ostariophysi</taxon>
        <taxon>Cypriniformes</taxon>
        <taxon>Cyprinidae</taxon>
        <taxon>Labeoninae</taxon>
        <taxon>Labeonini</taxon>
        <taxon>Labeo</taxon>
    </lineage>
</organism>
<feature type="compositionally biased region" description="Basic and acidic residues" evidence="9">
    <location>
        <begin position="804"/>
        <end position="822"/>
    </location>
</feature>
<dbReference type="GO" id="GO:0000466">
    <property type="term" value="P:maturation of 5.8S rRNA from tricistronic rRNA transcript (SSU-rRNA, 5.8S rRNA, LSU-rRNA)"/>
    <property type="evidence" value="ECO:0007669"/>
    <property type="project" value="TreeGrafter"/>
</dbReference>
<feature type="compositionally biased region" description="Basic and acidic residues" evidence="9">
    <location>
        <begin position="346"/>
        <end position="359"/>
    </location>
</feature>
<gene>
    <name evidence="8" type="primary">FTSJ3</name>
    <name evidence="13" type="ORF">ROHU_007018</name>
    <name evidence="14" type="ORF">ROHU_014017</name>
</gene>
<protein>
    <recommendedName>
        <fullName evidence="8">pre-rRNA processing protein FTSJ3</fullName>
        <ecNumber evidence="8">2.1.1.-</ecNumber>
    </recommendedName>
    <alternativeName>
        <fullName evidence="8">2'-O-ribose RNA methyltransferase SPB1 homolog</fullName>
    </alternativeName>
    <alternativeName>
        <fullName evidence="8">Protein ftsJ homolog 3</fullName>
    </alternativeName>
    <alternativeName>
        <fullName evidence="8">Putative rRNA methyltransferase 3</fullName>
    </alternativeName>
</protein>
<comment type="catalytic activity">
    <reaction evidence="8">
        <text>a ribonucleotide in rRNA + S-adenosyl-L-methionine = a 2'-O-methylribonucleotide in rRNA + S-adenosyl-L-homocysteine + H(+)</text>
        <dbReference type="Rhea" id="RHEA:48628"/>
        <dbReference type="Rhea" id="RHEA-COMP:12164"/>
        <dbReference type="Rhea" id="RHEA-COMP:12165"/>
        <dbReference type="ChEBI" id="CHEBI:15378"/>
        <dbReference type="ChEBI" id="CHEBI:57856"/>
        <dbReference type="ChEBI" id="CHEBI:59789"/>
        <dbReference type="ChEBI" id="CHEBI:90675"/>
        <dbReference type="ChEBI" id="CHEBI:90676"/>
    </reaction>
</comment>
<dbReference type="PANTHER" id="PTHR10920:SF13">
    <property type="entry name" value="PRE-RRNA 2'-O-RIBOSE RNA METHYLTRANSFERASE FTSJ3"/>
    <property type="match status" value="1"/>
</dbReference>
<dbReference type="InterPro" id="IPR024576">
    <property type="entry name" value="rRNA_MeTfrase_Spb1_DUF3381"/>
</dbReference>
<comment type="caution">
    <text evidence="14">The sequence shown here is derived from an EMBL/GenBank/DDBJ whole genome shotgun (WGS) entry which is preliminary data.</text>
</comment>
<dbReference type="HAMAP" id="MF_03163">
    <property type="entry name" value="RNA_methyltr_E_SPB1"/>
    <property type="match status" value="1"/>
</dbReference>
<dbReference type="PANTHER" id="PTHR10920">
    <property type="entry name" value="RIBOSOMAL RNA METHYLTRANSFERASE"/>
    <property type="match status" value="1"/>
</dbReference>
<feature type="binding site" evidence="8">
    <location>
        <position position="56"/>
    </location>
    <ligand>
        <name>S-adenosyl-L-methionine</name>
        <dbReference type="ChEBI" id="CHEBI:59789"/>
    </ligand>
</feature>
<feature type="domain" description="Ribosomal RNA methyltransferase FtsJ" evidence="10">
    <location>
        <begin position="24"/>
        <end position="200"/>
    </location>
</feature>
<dbReference type="STRING" id="84645.A0A498NZF6"/>
<feature type="compositionally biased region" description="Basic and acidic residues" evidence="9">
    <location>
        <begin position="481"/>
        <end position="492"/>
    </location>
</feature>
<evidence type="ECO:0000256" key="2">
    <source>
        <dbReference type="ARBA" id="ARBA00022517"/>
    </source>
</evidence>
<dbReference type="FunFam" id="3.40.50.150:FF:000004">
    <property type="entry name" value="AdoMet-dependent rRNA methyltransferase SPB1"/>
    <property type="match status" value="1"/>
</dbReference>
<dbReference type="Gene3D" id="3.40.50.150">
    <property type="entry name" value="Vaccinia Virus protein VP39"/>
    <property type="match status" value="1"/>
</dbReference>
<feature type="region of interest" description="Disordered" evidence="9">
    <location>
        <begin position="798"/>
        <end position="846"/>
    </location>
</feature>
<dbReference type="GO" id="GO:0008650">
    <property type="term" value="F:rRNA (uridine-2'-O-)-methyltransferase activity"/>
    <property type="evidence" value="ECO:0007669"/>
    <property type="project" value="TreeGrafter"/>
</dbReference>
<keyword evidence="15" id="KW-1185">Reference proteome</keyword>
<dbReference type="RefSeq" id="XP_050951510.1">
    <property type="nucleotide sequence ID" value="XM_051095553.1"/>
</dbReference>